<dbReference type="Pfam" id="PF03060">
    <property type="entry name" value="NMO"/>
    <property type="match status" value="1"/>
</dbReference>
<organism evidence="4 5">
    <name type="scientific">Mycolicibacterium moriokaense</name>
    <dbReference type="NCBI Taxonomy" id="39691"/>
    <lineage>
        <taxon>Bacteria</taxon>
        <taxon>Bacillati</taxon>
        <taxon>Actinomycetota</taxon>
        <taxon>Actinomycetes</taxon>
        <taxon>Mycobacteriales</taxon>
        <taxon>Mycobacteriaceae</taxon>
        <taxon>Mycolicibacterium</taxon>
    </lineage>
</organism>
<dbReference type="CDD" id="cd04730">
    <property type="entry name" value="NPD_like"/>
    <property type="match status" value="1"/>
</dbReference>
<proteinExistence type="predicted"/>
<evidence type="ECO:0000256" key="2">
    <source>
        <dbReference type="ARBA" id="ARBA00022643"/>
    </source>
</evidence>
<keyword evidence="4" id="KW-0223">Dioxygenase</keyword>
<dbReference type="OrthoDB" id="9778912at2"/>
<dbReference type="SUPFAM" id="SSF51412">
    <property type="entry name" value="Inosine monophosphate dehydrogenase (IMPDH)"/>
    <property type="match status" value="1"/>
</dbReference>
<dbReference type="EMBL" id="QJJU01000033">
    <property type="protein sequence ID" value="PXX00782.1"/>
    <property type="molecule type" value="Genomic_DNA"/>
</dbReference>
<dbReference type="RefSeq" id="WP_110319728.1">
    <property type="nucleotide sequence ID" value="NZ_QJJU01000033.1"/>
</dbReference>
<reference evidence="4 5" key="2">
    <citation type="submission" date="2018-06" db="EMBL/GenBank/DDBJ databases">
        <title>Sequencing of bacterial isolates from soil warming experiment in Harvard Forest, Massachusetts, USA.</title>
        <authorList>
            <person name="Deangelis K.PhD."/>
        </authorList>
    </citation>
    <scope>NUCLEOTIDE SEQUENCE [LARGE SCALE GENOMIC DNA]</scope>
    <source>
        <strain evidence="4 5">GAS496</strain>
    </source>
</reference>
<comment type="caution">
    <text evidence="4">The sequence shown here is derived from an EMBL/GenBank/DDBJ whole genome shotgun (WGS) entry which is preliminary data.</text>
</comment>
<dbReference type="GO" id="GO:0051213">
    <property type="term" value="F:dioxygenase activity"/>
    <property type="evidence" value="ECO:0007669"/>
    <property type="project" value="UniProtKB-KW"/>
</dbReference>
<name>A0A318HF03_9MYCO</name>
<dbReference type="GO" id="GO:0018580">
    <property type="term" value="F:nitronate monooxygenase activity"/>
    <property type="evidence" value="ECO:0007669"/>
    <property type="project" value="InterPro"/>
</dbReference>
<evidence type="ECO:0000313" key="5">
    <source>
        <dbReference type="Proteomes" id="UP000247781"/>
    </source>
</evidence>
<keyword evidence="1" id="KW-0285">Flavoprotein</keyword>
<sequence>MIRTALQDLVGVEAPVVCTGMGFVSDPRLAAAVCNAGGLGIVAAAMMTLPELEAAVAAMNQLTGQPYGVNLRSDAPDLDDRARVLIDGGVKVASFALAPDPAVMSRLKEAGLVCIPSVGARKHAEKVAGWGADAVIAQGAEAGGHTGHVPTSLLVPQIVDSVDIPVIAAGGFFDGRGLIAAMAYGAAGIAMGTRFLLTRESPVPMSMKQRYLRTQITETVVTSSIDGHPHRVIRTEFIADLERHGLMRELVGALRNARQFQQLSGRRWPSILRQSWTMKRQHEYNLRQLVMAANAPMLCRAAMVDGREDIGVLSSGQVVGMIDDIPSCDELISRIMAEADEVLGALKEPVT</sequence>
<keyword evidence="3" id="KW-0560">Oxidoreductase</keyword>
<keyword evidence="2" id="KW-0288">FMN</keyword>
<reference evidence="5" key="1">
    <citation type="submission" date="2018-05" db="EMBL/GenBank/DDBJ databases">
        <authorList>
            <person name="Deangelis K."/>
            <person name="Huntemann M."/>
            <person name="Clum A."/>
            <person name="Pillay M."/>
            <person name="Palaniappan K."/>
            <person name="Varghese N."/>
            <person name="Mikhailova N."/>
            <person name="Stamatis D."/>
            <person name="Reddy T."/>
            <person name="Daum C."/>
            <person name="Shapiro N."/>
            <person name="Ivanova N."/>
            <person name="Kyrpides N."/>
            <person name="Woyke T."/>
        </authorList>
    </citation>
    <scope>NUCLEOTIDE SEQUENCE [LARGE SCALE GENOMIC DNA]</scope>
    <source>
        <strain evidence="5">GAS496</strain>
    </source>
</reference>
<evidence type="ECO:0000256" key="3">
    <source>
        <dbReference type="ARBA" id="ARBA00023002"/>
    </source>
</evidence>
<dbReference type="AlphaFoldDB" id="A0A318HF03"/>
<dbReference type="PANTHER" id="PTHR32332">
    <property type="entry name" value="2-NITROPROPANE DIOXYGENASE"/>
    <property type="match status" value="1"/>
</dbReference>
<dbReference type="InterPro" id="IPR004136">
    <property type="entry name" value="NMO"/>
</dbReference>
<protein>
    <submittedName>
        <fullName evidence="4">NAD(P)H-dependent flavin oxidoreductase YrpB (Nitropropane dioxygenase family)</fullName>
    </submittedName>
</protein>
<dbReference type="Proteomes" id="UP000247781">
    <property type="component" value="Unassembled WGS sequence"/>
</dbReference>
<dbReference type="PANTHER" id="PTHR32332:SF20">
    <property type="entry name" value="2-NITROPROPANE DIOXYGENASE-LIKE PROTEIN"/>
    <property type="match status" value="1"/>
</dbReference>
<dbReference type="InterPro" id="IPR013785">
    <property type="entry name" value="Aldolase_TIM"/>
</dbReference>
<dbReference type="Gene3D" id="3.20.20.70">
    <property type="entry name" value="Aldolase class I"/>
    <property type="match status" value="1"/>
</dbReference>
<gene>
    <name evidence="4" type="ORF">C8E89_13343</name>
</gene>
<evidence type="ECO:0000256" key="1">
    <source>
        <dbReference type="ARBA" id="ARBA00022630"/>
    </source>
</evidence>
<evidence type="ECO:0000313" key="4">
    <source>
        <dbReference type="EMBL" id="PXX00782.1"/>
    </source>
</evidence>
<keyword evidence="5" id="KW-1185">Reference proteome</keyword>
<accession>A0A318HF03</accession>